<feature type="domain" description="HTH psq-type" evidence="3">
    <location>
        <begin position="97"/>
        <end position="134"/>
    </location>
</feature>
<evidence type="ECO:0000313" key="4">
    <source>
        <dbReference type="EMBL" id="KAJ4427460.1"/>
    </source>
</evidence>
<comment type="subcellular location">
    <subcellularLocation>
        <location evidence="1">Nucleus</location>
    </subcellularLocation>
</comment>
<protein>
    <recommendedName>
        <fullName evidence="3">HTH psq-type domain-containing protein</fullName>
    </recommendedName>
</protein>
<evidence type="ECO:0000259" key="3">
    <source>
        <dbReference type="Pfam" id="PF05225"/>
    </source>
</evidence>
<sequence>MRLLHQMFEVCSVNDKVETRISGKPEHLSYRAKNYYGPQILMELEDSSIQRQIYDMRKEKKTTEILALILRIYVSVNPIMRVYEKVVGPTRKSNYKPEFLLNAVRAVQSGKLSMRKASEQNGVPYTTLNDKLKNKYKNKIGGHTSLSSNEEKQLLEGVFCCAKCGFPLRNKDVRKNIVQTYLNREKIFLEWSGDCTRHDVMTYSKPHTGYSVFLGRSLVMSIVINIMEIILNMFFYRERQRKSRARRVVFQRRAVTMFSPYEQLPFDIPHYQPCDTLRTTRHSLHIAMHVILRRFSFGQYRTHRTNRTDRKKTIFPVINCYVTAFTTSYRTHRTNRTDRKKKIFAVIVITDRKKAIFAVIVINRVYRIALITGSEKVNRVHYIVSHSSDESHGSEKDNLSCNSYVTAFTTSYRTHRLSANPSTFLG</sequence>
<organism evidence="4 5">
    <name type="scientific">Periplaneta americana</name>
    <name type="common">American cockroach</name>
    <name type="synonym">Blatta americana</name>
    <dbReference type="NCBI Taxonomy" id="6978"/>
    <lineage>
        <taxon>Eukaryota</taxon>
        <taxon>Metazoa</taxon>
        <taxon>Ecdysozoa</taxon>
        <taxon>Arthropoda</taxon>
        <taxon>Hexapoda</taxon>
        <taxon>Insecta</taxon>
        <taxon>Pterygota</taxon>
        <taxon>Neoptera</taxon>
        <taxon>Polyneoptera</taxon>
        <taxon>Dictyoptera</taxon>
        <taxon>Blattodea</taxon>
        <taxon>Blattoidea</taxon>
        <taxon>Blattidae</taxon>
        <taxon>Blattinae</taxon>
        <taxon>Periplaneta</taxon>
    </lineage>
</organism>
<keyword evidence="2" id="KW-0812">Transmembrane</keyword>
<keyword evidence="2" id="KW-1133">Transmembrane helix</keyword>
<gene>
    <name evidence="4" type="ORF">ANN_25105</name>
</gene>
<dbReference type="SUPFAM" id="SSF46689">
    <property type="entry name" value="Homeodomain-like"/>
    <property type="match status" value="1"/>
</dbReference>
<evidence type="ECO:0000313" key="5">
    <source>
        <dbReference type="Proteomes" id="UP001148838"/>
    </source>
</evidence>
<dbReference type="InterPro" id="IPR007889">
    <property type="entry name" value="HTH_Psq"/>
</dbReference>
<feature type="transmembrane region" description="Helical" evidence="2">
    <location>
        <begin position="213"/>
        <end position="236"/>
    </location>
</feature>
<dbReference type="Gene3D" id="1.10.10.60">
    <property type="entry name" value="Homeodomain-like"/>
    <property type="match status" value="1"/>
</dbReference>
<name>A0ABQ8S0R4_PERAM</name>
<evidence type="ECO:0000256" key="2">
    <source>
        <dbReference type="SAM" id="Phobius"/>
    </source>
</evidence>
<comment type="caution">
    <text evidence="4">The sequence shown here is derived from an EMBL/GenBank/DDBJ whole genome shotgun (WGS) entry which is preliminary data.</text>
</comment>
<evidence type="ECO:0000256" key="1">
    <source>
        <dbReference type="ARBA" id="ARBA00004123"/>
    </source>
</evidence>
<dbReference type="Pfam" id="PF05225">
    <property type="entry name" value="HTH_psq"/>
    <property type="match status" value="1"/>
</dbReference>
<keyword evidence="2" id="KW-0472">Membrane</keyword>
<reference evidence="4 5" key="1">
    <citation type="journal article" date="2022" name="Allergy">
        <title>Genome assembly and annotation of Periplaneta americana reveal a comprehensive cockroach allergen profile.</title>
        <authorList>
            <person name="Wang L."/>
            <person name="Xiong Q."/>
            <person name="Saelim N."/>
            <person name="Wang L."/>
            <person name="Nong W."/>
            <person name="Wan A.T."/>
            <person name="Shi M."/>
            <person name="Liu X."/>
            <person name="Cao Q."/>
            <person name="Hui J.H.L."/>
            <person name="Sookrung N."/>
            <person name="Leung T.F."/>
            <person name="Tungtrongchitr A."/>
            <person name="Tsui S.K.W."/>
        </authorList>
    </citation>
    <scope>NUCLEOTIDE SEQUENCE [LARGE SCALE GENOMIC DNA]</scope>
    <source>
        <strain evidence="4">PWHHKU_190912</strain>
    </source>
</reference>
<dbReference type="EMBL" id="JAJSOF020000038">
    <property type="protein sequence ID" value="KAJ4427460.1"/>
    <property type="molecule type" value="Genomic_DNA"/>
</dbReference>
<proteinExistence type="predicted"/>
<accession>A0ABQ8S0R4</accession>
<dbReference type="InterPro" id="IPR009057">
    <property type="entry name" value="Homeodomain-like_sf"/>
</dbReference>
<keyword evidence="5" id="KW-1185">Reference proteome</keyword>
<dbReference type="Proteomes" id="UP001148838">
    <property type="component" value="Unassembled WGS sequence"/>
</dbReference>